<dbReference type="PROSITE" id="PS51257">
    <property type="entry name" value="PROKAR_LIPOPROTEIN"/>
    <property type="match status" value="1"/>
</dbReference>
<sequence length="260" mass="29545">MKKWNNIIFLVLSMLVVGCGDNDENPVGFYTSSGGDRIEGFSASVGESWLRAGGGSGVYKVSSSDESIVRAELSQEVITLKAYKVGQAEITIVDSREESATIEITVCPLIRTIEVMETRAFIRYSDGRDTSDVEEKVKKEIIENMDIAKGWQFKMVYDHWNGAYEREGKVTVYQDASQEEGIEGTYSMGNVENKIAYTFKYEDREHILQFPEILESGIARDTGPQKMTWIENYSAEYKEKYPDANFKEVVCILRVAIWRR</sequence>
<gene>
    <name evidence="1" type="ORF">GGR14_000180</name>
</gene>
<accession>A0A7W6HU74</accession>
<protein>
    <submittedName>
        <fullName evidence="1">Uncharacterized protein</fullName>
    </submittedName>
</protein>
<dbReference type="EMBL" id="JACIES010000001">
    <property type="protein sequence ID" value="MBB4024419.1"/>
    <property type="molecule type" value="Genomic_DNA"/>
</dbReference>
<proteinExistence type="predicted"/>
<dbReference type="RefSeq" id="WP_124316197.1">
    <property type="nucleotide sequence ID" value="NZ_AP028155.1"/>
</dbReference>
<dbReference type="AlphaFoldDB" id="A0A7W6HU74"/>
<reference evidence="1 2" key="1">
    <citation type="submission" date="2020-08" db="EMBL/GenBank/DDBJ databases">
        <title>Genomic Encyclopedia of Type Strains, Phase IV (KMG-IV): sequencing the most valuable type-strain genomes for metagenomic binning, comparative biology and taxonomic classification.</title>
        <authorList>
            <person name="Goeker M."/>
        </authorList>
    </citation>
    <scope>NUCLEOTIDE SEQUENCE [LARGE SCALE GENOMIC DNA]</scope>
    <source>
        <strain evidence="1 2">DSM 105721</strain>
    </source>
</reference>
<dbReference type="GeneID" id="93100636"/>
<evidence type="ECO:0000313" key="2">
    <source>
        <dbReference type="Proteomes" id="UP000546007"/>
    </source>
</evidence>
<dbReference type="Proteomes" id="UP000546007">
    <property type="component" value="Unassembled WGS sequence"/>
</dbReference>
<name>A0A7W6HU74_9BACT</name>
<dbReference type="OrthoDB" id="1036567at2"/>
<comment type="caution">
    <text evidence="1">The sequence shown here is derived from an EMBL/GenBank/DDBJ whole genome shotgun (WGS) entry which is preliminary data.</text>
</comment>
<keyword evidence="2" id="KW-1185">Reference proteome</keyword>
<organism evidence="1 2">
    <name type="scientific">Butyricimonas faecihominis</name>
    <dbReference type="NCBI Taxonomy" id="1472416"/>
    <lineage>
        <taxon>Bacteria</taxon>
        <taxon>Pseudomonadati</taxon>
        <taxon>Bacteroidota</taxon>
        <taxon>Bacteroidia</taxon>
        <taxon>Bacteroidales</taxon>
        <taxon>Odoribacteraceae</taxon>
        <taxon>Butyricimonas</taxon>
    </lineage>
</organism>
<evidence type="ECO:0000313" key="1">
    <source>
        <dbReference type="EMBL" id="MBB4024419.1"/>
    </source>
</evidence>